<accession>A0A0F5ICY1</accession>
<evidence type="ECO:0000259" key="4">
    <source>
        <dbReference type="PROSITE" id="PS51781"/>
    </source>
</evidence>
<evidence type="ECO:0000313" key="6">
    <source>
        <dbReference type="Proteomes" id="UP000031563"/>
    </source>
</evidence>
<dbReference type="Pfam" id="PF01520">
    <property type="entry name" value="Amidase_3"/>
    <property type="match status" value="1"/>
</dbReference>
<dbReference type="STRING" id="1221996.QY95_01694"/>
<name>A0A0F5ICY1_BACTR</name>
<dbReference type="OrthoDB" id="9806267at2"/>
<dbReference type="SUPFAM" id="SSF53187">
    <property type="entry name" value="Zn-dependent exopeptidases"/>
    <property type="match status" value="1"/>
</dbReference>
<dbReference type="PANTHER" id="PTHR30404">
    <property type="entry name" value="N-ACETYLMURAMOYL-L-ALANINE AMIDASE"/>
    <property type="match status" value="1"/>
</dbReference>
<feature type="domain" description="SH3b" evidence="4">
    <location>
        <begin position="108"/>
        <end position="169"/>
    </location>
</feature>
<dbReference type="PANTHER" id="PTHR30404:SF7">
    <property type="entry name" value="CELL WALL AMIDASE LYTH-RELATED"/>
    <property type="match status" value="1"/>
</dbReference>
<dbReference type="CDD" id="cd02696">
    <property type="entry name" value="MurNAc-LAA"/>
    <property type="match status" value="1"/>
</dbReference>
<gene>
    <name evidence="5" type="ORF">QY95_01694</name>
</gene>
<dbReference type="PROSITE" id="PS51781">
    <property type="entry name" value="SH3B"/>
    <property type="match status" value="3"/>
</dbReference>
<dbReference type="Proteomes" id="UP000031563">
    <property type="component" value="Unassembled WGS sequence"/>
</dbReference>
<keyword evidence="2" id="KW-0961">Cell wall biogenesis/degradation</keyword>
<evidence type="ECO:0000256" key="1">
    <source>
        <dbReference type="ARBA" id="ARBA00022801"/>
    </source>
</evidence>
<dbReference type="InterPro" id="IPR050695">
    <property type="entry name" value="N-acetylmuramoyl_amidase_3"/>
</dbReference>
<dbReference type="RefSeq" id="WP_040047763.1">
    <property type="nucleotide sequence ID" value="NZ_JWIR02000003.1"/>
</dbReference>
<dbReference type="Pfam" id="PF08239">
    <property type="entry name" value="SH3_3"/>
    <property type="match status" value="3"/>
</dbReference>
<keyword evidence="1" id="KW-0378">Hydrolase</keyword>
<keyword evidence="6" id="KW-1185">Reference proteome</keyword>
<dbReference type="Gene3D" id="2.30.30.40">
    <property type="entry name" value="SH3 Domains"/>
    <property type="match status" value="3"/>
</dbReference>
<dbReference type="InterPro" id="IPR017293">
    <property type="entry name" value="N-acetylmuramoyl-L-ala_amidase"/>
</dbReference>
<dbReference type="Gene3D" id="3.40.630.40">
    <property type="entry name" value="Zn-dependent exopeptidases"/>
    <property type="match status" value="1"/>
</dbReference>
<evidence type="ECO:0000313" key="5">
    <source>
        <dbReference type="EMBL" id="KKB43449.1"/>
    </source>
</evidence>
<dbReference type="GO" id="GO:0008745">
    <property type="term" value="F:N-acetylmuramoyl-L-alanine amidase activity"/>
    <property type="evidence" value="ECO:0007669"/>
    <property type="project" value="InterPro"/>
</dbReference>
<dbReference type="GO" id="GO:0030288">
    <property type="term" value="C:outer membrane-bounded periplasmic space"/>
    <property type="evidence" value="ECO:0007669"/>
    <property type="project" value="TreeGrafter"/>
</dbReference>
<dbReference type="SMART" id="SM00646">
    <property type="entry name" value="Ami_3"/>
    <property type="match status" value="1"/>
</dbReference>
<proteinExistence type="predicted"/>
<dbReference type="InterPro" id="IPR003646">
    <property type="entry name" value="SH3-like_bac-type"/>
</dbReference>
<evidence type="ECO:0000256" key="3">
    <source>
        <dbReference type="SAM" id="SignalP"/>
    </source>
</evidence>
<organism evidence="5 6">
    <name type="scientific">Bacillus thermotolerans</name>
    <name type="common">Quasibacillus thermotolerans</name>
    <dbReference type="NCBI Taxonomy" id="1221996"/>
    <lineage>
        <taxon>Bacteria</taxon>
        <taxon>Bacillati</taxon>
        <taxon>Bacillota</taxon>
        <taxon>Bacilli</taxon>
        <taxon>Bacillales</taxon>
        <taxon>Bacillaceae</taxon>
        <taxon>Bacillus</taxon>
    </lineage>
</organism>
<dbReference type="GO" id="GO:0009253">
    <property type="term" value="P:peptidoglycan catabolic process"/>
    <property type="evidence" value="ECO:0007669"/>
    <property type="project" value="InterPro"/>
</dbReference>
<sequence length="450" mass="48239">MEKKYITIFVSFLLLFILLPAAAAQAEGTATLEVAVDKANLRSEPSTSSSLVGQVQRHAQYEIIGEENDWYQIQLSDGTKGWIAGYLVSVKNGNSPASEPAQVQGSSGETAAITADNLNVRSEPSLSSTVLGKLHIGDQVTVSSVEGDWVSISYNGQDAWVSKQFVRLNEKTEQASAAPAPSSEPAEGMAIILYEGTNLRSGPDTSSSIVAQGSQGERYPIRARSGDWYEISLASGQAAYVASWVVSTNESAEEAPDESSNVAAASNDSPGLAGKTIVLDPGHGGVDSGTIGAQGTLEKVITLKTAERLYGKLKHAGANVILTRSHDEHVSLPSRTAAARYHGADAFISLHYDSTVEHAGARGFTTYYYHANHRQLANEVNSGLDQQLSARNRGVRHGDYHVIRENSQPAILLELGYLNNPQEEAAIVTTPYQEMVTNGIYYGLQSYFSN</sequence>
<protein>
    <submittedName>
        <fullName evidence="5">N-acetylmuramoyl-L-alanine amidase</fullName>
    </submittedName>
</protein>
<feature type="signal peptide" evidence="3">
    <location>
        <begin position="1"/>
        <end position="26"/>
    </location>
</feature>
<dbReference type="AlphaFoldDB" id="A0A0F5ICY1"/>
<dbReference type="PIRSF" id="PIRSF037846">
    <property type="entry name" value="Autolysin_YrvJ_prd"/>
    <property type="match status" value="1"/>
</dbReference>
<feature type="domain" description="SH3b" evidence="4">
    <location>
        <begin position="29"/>
        <end position="92"/>
    </location>
</feature>
<comment type="caution">
    <text evidence="5">The sequence shown here is derived from an EMBL/GenBank/DDBJ whole genome shotgun (WGS) entry which is preliminary data.</text>
</comment>
<reference evidence="5" key="1">
    <citation type="submission" date="2015-02" db="EMBL/GenBank/DDBJ databases">
        <title>Genome Assembly of Bacillaceae bacterium MTCC 8252.</title>
        <authorList>
            <person name="Verma A."/>
            <person name="Khatri I."/>
            <person name="Mual P."/>
            <person name="Subramanian S."/>
            <person name="Krishnamurthi S."/>
        </authorList>
    </citation>
    <scope>NUCLEOTIDE SEQUENCE [LARGE SCALE GENOMIC DNA]</scope>
    <source>
        <strain evidence="5">MTCC 8252</strain>
    </source>
</reference>
<keyword evidence="3" id="KW-0732">Signal</keyword>
<dbReference type="SMART" id="SM00287">
    <property type="entry name" value="SH3b"/>
    <property type="match status" value="3"/>
</dbReference>
<dbReference type="EMBL" id="JWIR02000003">
    <property type="protein sequence ID" value="KKB43449.1"/>
    <property type="molecule type" value="Genomic_DNA"/>
</dbReference>
<dbReference type="InterPro" id="IPR002508">
    <property type="entry name" value="MurNAc-LAA_cat"/>
</dbReference>
<feature type="chain" id="PRO_5002487949" evidence="3">
    <location>
        <begin position="27"/>
        <end position="450"/>
    </location>
</feature>
<evidence type="ECO:0000256" key="2">
    <source>
        <dbReference type="ARBA" id="ARBA00023316"/>
    </source>
</evidence>
<feature type="domain" description="SH3b" evidence="4">
    <location>
        <begin position="187"/>
        <end position="249"/>
    </location>
</feature>
<dbReference type="GO" id="GO:0071555">
    <property type="term" value="P:cell wall organization"/>
    <property type="evidence" value="ECO:0007669"/>
    <property type="project" value="UniProtKB-KW"/>
</dbReference>